<dbReference type="InterPro" id="IPR016137">
    <property type="entry name" value="RGS"/>
</dbReference>
<dbReference type="SMART" id="SM00455">
    <property type="entry name" value="RBD"/>
    <property type="match status" value="2"/>
</dbReference>
<dbReference type="GO" id="GO:0005886">
    <property type="term" value="C:plasma membrane"/>
    <property type="evidence" value="ECO:0007669"/>
    <property type="project" value="TreeGrafter"/>
</dbReference>
<feature type="compositionally biased region" description="Basic and acidic residues" evidence="5">
    <location>
        <begin position="254"/>
        <end position="269"/>
    </location>
</feature>
<dbReference type="PROSITE" id="PS50877">
    <property type="entry name" value="GOLOCO"/>
    <property type="match status" value="1"/>
</dbReference>
<dbReference type="GO" id="GO:0005096">
    <property type="term" value="F:GTPase activator activity"/>
    <property type="evidence" value="ECO:0007669"/>
    <property type="project" value="UniProtKB-KW"/>
</dbReference>
<dbReference type="AlphaFoldDB" id="A0AAW1LVN5"/>
<dbReference type="Pfam" id="PF00615">
    <property type="entry name" value="RGS"/>
    <property type="match status" value="1"/>
</dbReference>
<dbReference type="InterPro" id="IPR044926">
    <property type="entry name" value="RGS_subdomain_2"/>
</dbReference>
<keyword evidence="3" id="KW-0963">Cytoplasm</keyword>
<organism evidence="7 8">
    <name type="scientific">Popillia japonica</name>
    <name type="common">Japanese beetle</name>
    <dbReference type="NCBI Taxonomy" id="7064"/>
    <lineage>
        <taxon>Eukaryota</taxon>
        <taxon>Metazoa</taxon>
        <taxon>Ecdysozoa</taxon>
        <taxon>Arthropoda</taxon>
        <taxon>Hexapoda</taxon>
        <taxon>Insecta</taxon>
        <taxon>Pterygota</taxon>
        <taxon>Neoptera</taxon>
        <taxon>Endopterygota</taxon>
        <taxon>Coleoptera</taxon>
        <taxon>Polyphaga</taxon>
        <taxon>Scarabaeiformia</taxon>
        <taxon>Scarabaeidae</taxon>
        <taxon>Rutelinae</taxon>
        <taxon>Popillia</taxon>
    </lineage>
</organism>
<dbReference type="InterPro" id="IPR003109">
    <property type="entry name" value="GoLoco_motif"/>
</dbReference>
<dbReference type="SUPFAM" id="SSF54236">
    <property type="entry name" value="Ubiquitin-like"/>
    <property type="match status" value="1"/>
</dbReference>
<keyword evidence="4" id="KW-0677">Repeat</keyword>
<dbReference type="Gene3D" id="3.10.20.90">
    <property type="entry name" value="Phosphatidylinositol 3-kinase Catalytic Subunit, Chain A, domain 1"/>
    <property type="match status" value="2"/>
</dbReference>
<evidence type="ECO:0000313" key="8">
    <source>
        <dbReference type="Proteomes" id="UP001458880"/>
    </source>
</evidence>
<dbReference type="PRINTS" id="PR01301">
    <property type="entry name" value="RGSPROTEIN"/>
</dbReference>
<name>A0AAW1LVN5_POPJA</name>
<protein>
    <submittedName>
        <fullName evidence="7">Raf-like Ras-binding domain</fullName>
    </submittedName>
</protein>
<comment type="caution">
    <text evidence="7">The sequence shown here is derived from an EMBL/GenBank/DDBJ whole genome shotgun (WGS) entry which is preliminary data.</text>
</comment>
<feature type="compositionally biased region" description="Polar residues" evidence="5">
    <location>
        <begin position="286"/>
        <end position="307"/>
    </location>
</feature>
<proteinExistence type="predicted"/>
<dbReference type="EMBL" id="JASPKY010000099">
    <property type="protein sequence ID" value="KAK9737505.1"/>
    <property type="molecule type" value="Genomic_DNA"/>
</dbReference>
<evidence type="ECO:0000313" key="7">
    <source>
        <dbReference type="EMBL" id="KAK9737505.1"/>
    </source>
</evidence>
<dbReference type="GO" id="GO:0005634">
    <property type="term" value="C:nucleus"/>
    <property type="evidence" value="ECO:0007669"/>
    <property type="project" value="TreeGrafter"/>
</dbReference>
<dbReference type="InterPro" id="IPR036305">
    <property type="entry name" value="RGS_sf"/>
</dbReference>
<gene>
    <name evidence="7" type="ORF">QE152_g10660</name>
</gene>
<feature type="region of interest" description="Disordered" evidence="5">
    <location>
        <begin position="507"/>
        <end position="528"/>
    </location>
</feature>
<evidence type="ECO:0000256" key="4">
    <source>
        <dbReference type="ARBA" id="ARBA00022737"/>
    </source>
</evidence>
<evidence type="ECO:0000256" key="5">
    <source>
        <dbReference type="SAM" id="MobiDB-lite"/>
    </source>
</evidence>
<dbReference type="GO" id="GO:0007165">
    <property type="term" value="P:signal transduction"/>
    <property type="evidence" value="ECO:0007669"/>
    <property type="project" value="InterPro"/>
</dbReference>
<feature type="compositionally biased region" description="Polar residues" evidence="5">
    <location>
        <begin position="515"/>
        <end position="528"/>
    </location>
</feature>
<dbReference type="PANTHER" id="PTHR45945">
    <property type="entry name" value="REGULATOR OF G-PROTEIN SIGNALING LOCO"/>
    <property type="match status" value="1"/>
</dbReference>
<reference evidence="7 8" key="1">
    <citation type="journal article" date="2024" name="BMC Genomics">
        <title>De novo assembly and annotation of Popillia japonica's genome with initial clues to its potential as an invasive pest.</title>
        <authorList>
            <person name="Cucini C."/>
            <person name="Boschi S."/>
            <person name="Funari R."/>
            <person name="Cardaioli E."/>
            <person name="Iannotti N."/>
            <person name="Marturano G."/>
            <person name="Paoli F."/>
            <person name="Bruttini M."/>
            <person name="Carapelli A."/>
            <person name="Frati F."/>
            <person name="Nardi F."/>
        </authorList>
    </citation>
    <scope>NUCLEOTIDE SEQUENCE [LARGE SCALE GENOMIC DNA]</scope>
    <source>
        <strain evidence="7">DMR45628</strain>
    </source>
</reference>
<feature type="compositionally biased region" description="Pro residues" evidence="5">
    <location>
        <begin position="715"/>
        <end position="724"/>
    </location>
</feature>
<dbReference type="Pfam" id="PF02196">
    <property type="entry name" value="RBD"/>
    <property type="match status" value="1"/>
</dbReference>
<dbReference type="SUPFAM" id="SSF48097">
    <property type="entry name" value="Regulator of G-protein signaling, RGS"/>
    <property type="match status" value="1"/>
</dbReference>
<sequence length="764" mass="86481">METIKNINGYFTEMVNDVFIAKREGNNIGGGLVVSLRPPFKRLNSFRRVNSNTRPKSILAPPDVVPQCNNNEDQKVHDGEPASWAASFEKLLECNIGLHAFAEFLKKEFSAENIYFWTACERFKQLVPSQEKKHEAERIYQQHLCVGATEAVNVDSQARQFAELSLQKASNDTFELAQKQIFNLMKFDSYPRFLKSDLYKQCLSGNTNGLEIDNSLLTYPVPTGTPSKLKKSLSNAEDRRRKSLLPWHRKNRTKSKDRGEMEYNKKAESAEIVSGSGDKTNDVHSSKSSLTSLDFTAQDPSKGNNVDDSANLKVPLCRVVMPSSGCTGTTVAKIKECETIQQLMDRLLEKRGLTFRTYDVTTDNKSKDLDLNESSMKLNGCTVFVEQKVCFKLDLPNRKIINIKSKPTKILIDVVRQILLRYNYKLEDVTVTLDSNAVDMGQLVTSVENYDITNKVYEDILQEKADIVCNKQKSDKSSVKSEDWGSEHSSGIFGKFLRRDSGLHDKKKKPVIRNKGNSTNSSTEDVNTDQGNKKLLIAKFKPGVRVQMAYSESDELYEGLSRAQRFRLEDQRGTEINFELPDFLKDKEHNQLVTGNTRKLRRPEEHVFENSRFYTDATILPKQEKPVKHSNYENRTILPSENNNVNIINNNCYGLNNHNQQLNTNTSRIIIPKRHNTSSDDSCSSNQSTPNKNGLDNTVIENKPSDSLSTSKGSDPPPLPPKPKILPIRPSNWGQNGFFKNETSPRKDSSKNGLYLEQPTSSFV</sequence>
<feature type="domain" description="RGS" evidence="6">
    <location>
        <begin position="87"/>
        <end position="203"/>
    </location>
</feature>
<dbReference type="Gene3D" id="1.10.196.10">
    <property type="match status" value="1"/>
</dbReference>
<evidence type="ECO:0000256" key="3">
    <source>
        <dbReference type="ARBA" id="ARBA00022490"/>
    </source>
</evidence>
<evidence type="ECO:0000256" key="1">
    <source>
        <dbReference type="ARBA" id="ARBA00004496"/>
    </source>
</evidence>
<feature type="compositionally biased region" description="Polar residues" evidence="5">
    <location>
        <begin position="690"/>
        <end position="713"/>
    </location>
</feature>
<evidence type="ECO:0000259" key="6">
    <source>
        <dbReference type="PROSITE" id="PS50132"/>
    </source>
</evidence>
<dbReference type="InterPro" id="IPR046995">
    <property type="entry name" value="RGS10/12/14-like"/>
</dbReference>
<dbReference type="InterPro" id="IPR024066">
    <property type="entry name" value="RGS_subdom1/3"/>
</dbReference>
<dbReference type="InterPro" id="IPR029071">
    <property type="entry name" value="Ubiquitin-like_domsf"/>
</dbReference>
<feature type="region of interest" description="Disordered" evidence="5">
    <location>
        <begin position="674"/>
        <end position="764"/>
    </location>
</feature>
<keyword evidence="2" id="KW-0343">GTPase activation</keyword>
<feature type="compositionally biased region" description="Low complexity" evidence="5">
    <location>
        <begin position="679"/>
        <end position="689"/>
    </location>
</feature>
<comment type="subcellular location">
    <subcellularLocation>
        <location evidence="1">Cytoplasm</location>
    </subcellularLocation>
</comment>
<dbReference type="PROSITE" id="PS50132">
    <property type="entry name" value="RGS"/>
    <property type="match status" value="1"/>
</dbReference>
<feature type="region of interest" description="Disordered" evidence="5">
    <location>
        <begin position="221"/>
        <end position="307"/>
    </location>
</feature>
<dbReference type="SMART" id="SM00315">
    <property type="entry name" value="RGS"/>
    <property type="match status" value="1"/>
</dbReference>
<evidence type="ECO:0000256" key="2">
    <source>
        <dbReference type="ARBA" id="ARBA00022468"/>
    </source>
</evidence>
<dbReference type="Proteomes" id="UP001458880">
    <property type="component" value="Unassembled WGS sequence"/>
</dbReference>
<dbReference type="GO" id="GO:0008277">
    <property type="term" value="P:regulation of G protein-coupled receptor signaling pathway"/>
    <property type="evidence" value="ECO:0007669"/>
    <property type="project" value="TreeGrafter"/>
</dbReference>
<dbReference type="FunFam" id="1.10.167.10:FF:000001">
    <property type="entry name" value="Putative regulator of g-protein signaling 12"/>
    <property type="match status" value="1"/>
</dbReference>
<accession>A0AAW1LVN5</accession>
<keyword evidence="8" id="KW-1185">Reference proteome</keyword>
<dbReference type="PANTHER" id="PTHR45945:SF3">
    <property type="entry name" value="REGULATOR OF G-PROTEIN SIGNALING LOCO"/>
    <property type="match status" value="1"/>
</dbReference>
<dbReference type="Gene3D" id="1.10.167.10">
    <property type="entry name" value="Regulator of G-protein Signalling 4, domain 2"/>
    <property type="match status" value="1"/>
</dbReference>
<feature type="compositionally biased region" description="Basic residues" evidence="5">
    <location>
        <begin position="241"/>
        <end position="253"/>
    </location>
</feature>
<dbReference type="InterPro" id="IPR003116">
    <property type="entry name" value="RBD_dom"/>
</dbReference>
<dbReference type="GO" id="GO:0005737">
    <property type="term" value="C:cytoplasm"/>
    <property type="evidence" value="ECO:0007669"/>
    <property type="project" value="UniProtKB-SubCell"/>
</dbReference>